<evidence type="ECO:0000313" key="2">
    <source>
        <dbReference type="Proteomes" id="UP000295511"/>
    </source>
</evidence>
<evidence type="ECO:0000313" key="1">
    <source>
        <dbReference type="EMBL" id="TDF91673.1"/>
    </source>
</evidence>
<sequence length="121" mass="14073">MSAMQLLSIPNREFMDKRDELGRFLLEFYYGKGAWDGAGFEDLQLNYRLDAEDILLSNPHLLSLRARVVLWRSEIMRAQIIDRLEVNAIEARGMPGTWTSFYDDMRDETEETWVGGCFGDD</sequence>
<reference evidence="1 2" key="1">
    <citation type="submission" date="2019-03" db="EMBL/GenBank/DDBJ databases">
        <title>Whole genome sequence of Arthrobacter sp JH1-1.</title>
        <authorList>
            <person name="Trinh H.N."/>
        </authorList>
    </citation>
    <scope>NUCLEOTIDE SEQUENCE [LARGE SCALE GENOMIC DNA]</scope>
    <source>
        <strain evidence="1 2">JH1-1</strain>
    </source>
</reference>
<dbReference type="RefSeq" id="WP_133206066.1">
    <property type="nucleotide sequence ID" value="NZ_SMRU01000028.1"/>
</dbReference>
<dbReference type="Proteomes" id="UP000295511">
    <property type="component" value="Unassembled WGS sequence"/>
</dbReference>
<proteinExistence type="predicted"/>
<organism evidence="1 2">
    <name type="scientific">Arthrobacter terricola</name>
    <dbReference type="NCBI Taxonomy" id="2547396"/>
    <lineage>
        <taxon>Bacteria</taxon>
        <taxon>Bacillati</taxon>
        <taxon>Actinomycetota</taxon>
        <taxon>Actinomycetes</taxon>
        <taxon>Micrococcales</taxon>
        <taxon>Micrococcaceae</taxon>
        <taxon>Arthrobacter</taxon>
    </lineage>
</organism>
<dbReference type="EMBL" id="SMRU01000028">
    <property type="protein sequence ID" value="TDF91673.1"/>
    <property type="molecule type" value="Genomic_DNA"/>
</dbReference>
<name>A0A4R5K958_9MICC</name>
<dbReference type="OrthoDB" id="10013611at2"/>
<dbReference type="AlphaFoldDB" id="A0A4R5K958"/>
<keyword evidence="2" id="KW-1185">Reference proteome</keyword>
<protein>
    <submittedName>
        <fullName evidence="1">Uncharacterized protein</fullName>
    </submittedName>
</protein>
<comment type="caution">
    <text evidence="1">The sequence shown here is derived from an EMBL/GenBank/DDBJ whole genome shotgun (WGS) entry which is preliminary data.</text>
</comment>
<gene>
    <name evidence="1" type="ORF">E1809_20360</name>
</gene>
<accession>A0A4R5K958</accession>